<feature type="non-terminal residue" evidence="1">
    <location>
        <position position="315"/>
    </location>
</feature>
<evidence type="ECO:0000313" key="1">
    <source>
        <dbReference type="EMBL" id="CAG8623015.1"/>
    </source>
</evidence>
<keyword evidence="2" id="KW-1185">Reference proteome</keyword>
<gene>
    <name evidence="1" type="ORF">GMARGA_LOCUS7939</name>
</gene>
<reference evidence="1 2" key="1">
    <citation type="submission" date="2021-06" db="EMBL/GenBank/DDBJ databases">
        <authorList>
            <person name="Kallberg Y."/>
            <person name="Tangrot J."/>
            <person name="Rosling A."/>
        </authorList>
    </citation>
    <scope>NUCLEOTIDE SEQUENCE [LARGE SCALE GENOMIC DNA]</scope>
    <source>
        <strain evidence="1 2">120-4 pot B 10/14</strain>
    </source>
</reference>
<name>A0ABN7UMY8_GIGMA</name>
<dbReference type="EMBL" id="CAJVQB010003968">
    <property type="protein sequence ID" value="CAG8623015.1"/>
    <property type="molecule type" value="Genomic_DNA"/>
</dbReference>
<comment type="caution">
    <text evidence="1">The sequence shown here is derived from an EMBL/GenBank/DDBJ whole genome shotgun (WGS) entry which is preliminary data.</text>
</comment>
<sequence length="315" mass="35747">MNLLVSVIDDLLENRLCDIQKLLDQRIKGKTIKESAYEIGIKFSNSELNVVKNKYDEFYLVDLNTEEELYYALDKSTLLSRFKKQPTNEGALRYCFSMDDSIGSSAYKRINGKTLKDFLIELGELEKNAENIPLEINNALDYIIGACNVEKEFDIGTTLSQIAIALNAREHTYDKFKAPLYDMHLSDFLENIQPELSLLFYPVTEPPSMNFRLKNIRISSNNVPEISVDLANSDDSEFIIQELSINLWAKNLKLGSLTIERNITNSVMWKFSIEGYVDILAAIVNFGNEKHKMQATLVPTQSKTLKGNGGFAAKN</sequence>
<protein>
    <submittedName>
        <fullName evidence="1">31211_t:CDS:1</fullName>
    </submittedName>
</protein>
<accession>A0ABN7UMY8</accession>
<proteinExistence type="predicted"/>
<organism evidence="1 2">
    <name type="scientific">Gigaspora margarita</name>
    <dbReference type="NCBI Taxonomy" id="4874"/>
    <lineage>
        <taxon>Eukaryota</taxon>
        <taxon>Fungi</taxon>
        <taxon>Fungi incertae sedis</taxon>
        <taxon>Mucoromycota</taxon>
        <taxon>Glomeromycotina</taxon>
        <taxon>Glomeromycetes</taxon>
        <taxon>Diversisporales</taxon>
        <taxon>Gigasporaceae</taxon>
        <taxon>Gigaspora</taxon>
    </lineage>
</organism>
<evidence type="ECO:0000313" key="2">
    <source>
        <dbReference type="Proteomes" id="UP000789901"/>
    </source>
</evidence>
<dbReference type="Proteomes" id="UP000789901">
    <property type="component" value="Unassembled WGS sequence"/>
</dbReference>